<evidence type="ECO:0000256" key="1">
    <source>
        <dbReference type="SAM" id="MobiDB-lite"/>
    </source>
</evidence>
<feature type="region of interest" description="Disordered" evidence="1">
    <location>
        <begin position="666"/>
        <end position="715"/>
    </location>
</feature>
<keyword evidence="2" id="KW-1133">Transmembrane helix</keyword>
<feature type="transmembrane region" description="Helical" evidence="2">
    <location>
        <begin position="40"/>
        <end position="68"/>
    </location>
</feature>
<feature type="transmembrane region" description="Helical" evidence="2">
    <location>
        <begin position="561"/>
        <end position="583"/>
    </location>
</feature>
<feature type="compositionally biased region" description="Basic and acidic residues" evidence="1">
    <location>
        <begin position="669"/>
        <end position="689"/>
    </location>
</feature>
<evidence type="ECO:0000313" key="4">
    <source>
        <dbReference type="Proteomes" id="UP001492380"/>
    </source>
</evidence>
<organism evidence="3 4">
    <name type="scientific">Phyllosticta capitalensis</name>
    <dbReference type="NCBI Taxonomy" id="121624"/>
    <lineage>
        <taxon>Eukaryota</taxon>
        <taxon>Fungi</taxon>
        <taxon>Dikarya</taxon>
        <taxon>Ascomycota</taxon>
        <taxon>Pezizomycotina</taxon>
        <taxon>Dothideomycetes</taxon>
        <taxon>Dothideomycetes incertae sedis</taxon>
        <taxon>Botryosphaeriales</taxon>
        <taxon>Phyllostictaceae</taxon>
        <taxon>Phyllosticta</taxon>
    </lineage>
</organism>
<comment type="caution">
    <text evidence="3">The sequence shown here is derived from an EMBL/GenBank/DDBJ whole genome shotgun (WGS) entry which is preliminary data.</text>
</comment>
<feature type="transmembrane region" description="Helical" evidence="2">
    <location>
        <begin position="117"/>
        <end position="136"/>
    </location>
</feature>
<gene>
    <name evidence="3" type="ORF">HDK90DRAFT_412829</name>
</gene>
<evidence type="ECO:0000313" key="3">
    <source>
        <dbReference type="EMBL" id="KAK8238441.1"/>
    </source>
</evidence>
<dbReference type="Proteomes" id="UP001492380">
    <property type="component" value="Unassembled WGS sequence"/>
</dbReference>
<feature type="compositionally biased region" description="Polar residues" evidence="1">
    <location>
        <begin position="691"/>
        <end position="705"/>
    </location>
</feature>
<protein>
    <submittedName>
        <fullName evidence="3">Uncharacterized protein</fullName>
    </submittedName>
</protein>
<evidence type="ECO:0000256" key="2">
    <source>
        <dbReference type="SAM" id="Phobius"/>
    </source>
</evidence>
<keyword evidence="2" id="KW-0812">Transmembrane</keyword>
<proteinExistence type="predicted"/>
<dbReference type="EMBL" id="JBBWRZ010000004">
    <property type="protein sequence ID" value="KAK8238441.1"/>
    <property type="molecule type" value="Genomic_DNA"/>
</dbReference>
<reference evidence="3 4" key="1">
    <citation type="submission" date="2024-04" db="EMBL/GenBank/DDBJ databases">
        <title>Phyllosticta paracitricarpa is synonymous to the EU quarantine fungus P. citricarpa based on phylogenomic analyses.</title>
        <authorList>
            <consortium name="Lawrence Berkeley National Laboratory"/>
            <person name="Van Ingen-Buijs V.A."/>
            <person name="Van Westerhoven A.C."/>
            <person name="Haridas S."/>
            <person name="Skiadas P."/>
            <person name="Martin F."/>
            <person name="Groenewald J.Z."/>
            <person name="Crous P.W."/>
            <person name="Seidl M.F."/>
        </authorList>
    </citation>
    <scope>NUCLEOTIDE SEQUENCE [LARGE SCALE GENOMIC DNA]</scope>
    <source>
        <strain evidence="3 4">CBS 123374</strain>
    </source>
</reference>
<keyword evidence="4" id="KW-1185">Reference proteome</keyword>
<accession>A0ABR1YTX4</accession>
<sequence>MTSTISSSSSYDVKLGAWTNWEGGTVMGKTITLERRDGDILIAFLALFTTLIGTSWWRITCYFLHYYLSSEAPRDALYHQRQAILRNSANGASGLSSLIHALWSWRRIAKRPYYRTLPIIVFGIVSLGGFAVAGIFSSRISTLTGDAVMIKSTNCGILTDANATTAELATKVLPYQARRYKAFANYGQECYTDSSNDTSSGTCHTYATKQLSATITRNATCPFNDTLCKTQERNLRFDTGYLDSRADLGLNTPDKNRFLYRRITHCAPVSAAGKESNYSNPELSSNYSRFYLGPTYKGDAFTYQYPQTQWEEFKVMNFTSARGDYSLRAMPSFTVNGSAVVGSFFFPIPELSRTDADVALFFLSANDVLFTGGTNDPWYSAQTAFAKAQDVTTGQAITTYVQNDAASVLGCAEQEQYCNPNVPESSPRRCSRWGGGKEAEMLVASIFDDEKVRSQADWATNVVSLNNFPLAAIVESLGIAALTSRDSLYDGAQGALPDDQWQQDVEYWHNAALATIQGTFVDVASGPSDPDIDKFLMRPTSDATKQLCNNQIVLSTSYTNFNMFGLAVLLSIGGLIILLSYTIEPIVSYVQRRRNLDVYARLEWCANGTLQLQRLAHESLGVGTWSDAAEAVPVTAKGDRLAMLDVSDQLHPRLVAPPPAFEKTMTVRQSDEETARDKEGQNVQEREVDGSETSGGISPLSTRRSLSIDLERRQE</sequence>
<keyword evidence="2" id="KW-0472">Membrane</keyword>
<name>A0ABR1YTX4_9PEZI</name>